<feature type="domain" description="ERCC4" evidence="15">
    <location>
        <begin position="371"/>
        <end position="478"/>
    </location>
</feature>
<dbReference type="Pfam" id="PF21292">
    <property type="entry name" value="EME1-MUS81_C"/>
    <property type="match status" value="1"/>
</dbReference>
<dbReference type="FunFam" id="3.40.50.10130:FF:000003">
    <property type="entry name" value="Crossover junction endonuclease MUS81"/>
    <property type="match status" value="1"/>
</dbReference>
<evidence type="ECO:0000259" key="15">
    <source>
        <dbReference type="SMART" id="SM00891"/>
    </source>
</evidence>
<dbReference type="GO" id="GO:0048476">
    <property type="term" value="C:Holliday junction resolvase complex"/>
    <property type="evidence" value="ECO:0007669"/>
    <property type="project" value="UniProtKB-UniRule"/>
</dbReference>
<dbReference type="GO" id="GO:0006308">
    <property type="term" value="P:DNA catabolic process"/>
    <property type="evidence" value="ECO:0007669"/>
    <property type="project" value="UniProtKB-UniRule"/>
</dbReference>
<dbReference type="InterPro" id="IPR047417">
    <property type="entry name" value="WHD_MUS81"/>
</dbReference>
<dbReference type="GO" id="GO:0000727">
    <property type="term" value="P:double-strand break repair via break-induced replication"/>
    <property type="evidence" value="ECO:0007669"/>
    <property type="project" value="UniProtKB-UniRule"/>
</dbReference>
<feature type="compositionally biased region" description="Low complexity" evidence="14">
    <location>
        <begin position="271"/>
        <end position="282"/>
    </location>
</feature>
<keyword evidence="10 13" id="KW-0233">DNA recombination</keyword>
<evidence type="ECO:0000256" key="10">
    <source>
        <dbReference type="ARBA" id="ARBA00023172"/>
    </source>
</evidence>
<dbReference type="InterPro" id="IPR027421">
    <property type="entry name" value="DNA_pol_lamdba_lyase_dom_sf"/>
</dbReference>
<dbReference type="GO" id="GO:0003677">
    <property type="term" value="F:DNA binding"/>
    <property type="evidence" value="ECO:0007669"/>
    <property type="project" value="UniProtKB-UniRule"/>
</dbReference>
<evidence type="ECO:0000256" key="4">
    <source>
        <dbReference type="ARBA" id="ARBA00022722"/>
    </source>
</evidence>
<dbReference type="InterPro" id="IPR036388">
    <property type="entry name" value="WH-like_DNA-bd_sf"/>
</dbReference>
<dbReference type="FunFam" id="1.10.150.110:FF:000001">
    <property type="entry name" value="Putative Crossover junction endonuclease MUS81"/>
    <property type="match status" value="1"/>
</dbReference>
<dbReference type="Pfam" id="PF21136">
    <property type="entry name" value="WHD_MUS81"/>
    <property type="match status" value="1"/>
</dbReference>
<dbReference type="GO" id="GO:0008821">
    <property type="term" value="F:crossover junction DNA endonuclease activity"/>
    <property type="evidence" value="ECO:0007669"/>
    <property type="project" value="UniProtKB-UniRule"/>
</dbReference>
<keyword evidence="9 13" id="KW-0460">Magnesium</keyword>
<evidence type="ECO:0000256" key="5">
    <source>
        <dbReference type="ARBA" id="ARBA00022723"/>
    </source>
</evidence>
<evidence type="ECO:0000256" key="14">
    <source>
        <dbReference type="SAM" id="MobiDB-lite"/>
    </source>
</evidence>
<dbReference type="Pfam" id="PF02732">
    <property type="entry name" value="ERCC4"/>
    <property type="match status" value="1"/>
</dbReference>
<name>A0A4Y7M566_9CRUS</name>
<evidence type="ECO:0000256" key="9">
    <source>
        <dbReference type="ARBA" id="ARBA00022842"/>
    </source>
</evidence>
<dbReference type="Gene3D" id="1.10.150.110">
    <property type="entry name" value="DNA polymerase beta, N-terminal domain-like"/>
    <property type="match status" value="1"/>
</dbReference>
<comment type="subcellular location">
    <subcellularLocation>
        <location evidence="2 13">Nucleus</location>
    </subcellularLocation>
</comment>
<dbReference type="InterPro" id="IPR010996">
    <property type="entry name" value="HHH_MUS81"/>
</dbReference>
<evidence type="ECO:0000256" key="13">
    <source>
        <dbReference type="RuleBase" id="RU369042"/>
    </source>
</evidence>
<dbReference type="CDD" id="cd20074">
    <property type="entry name" value="XPF_nuclease_Mus81"/>
    <property type="match status" value="1"/>
</dbReference>
<keyword evidence="4 13" id="KW-0540">Nuclease</keyword>
<dbReference type="GO" id="GO:0031297">
    <property type="term" value="P:replication fork processing"/>
    <property type="evidence" value="ECO:0007669"/>
    <property type="project" value="UniProtKB-ARBA"/>
</dbReference>
<dbReference type="SUPFAM" id="SSF52980">
    <property type="entry name" value="Restriction endonuclease-like"/>
    <property type="match status" value="1"/>
</dbReference>
<keyword evidence="12 13" id="KW-0539">Nucleus</keyword>
<evidence type="ECO:0000313" key="16">
    <source>
        <dbReference type="EMBL" id="SVE76391.1"/>
    </source>
</evidence>
<accession>A0A4Y7M566</accession>
<dbReference type="FunFam" id="1.10.10.10:FF:000307">
    <property type="entry name" value="Crossover junction endonuclease MUS81"/>
    <property type="match status" value="1"/>
</dbReference>
<feature type="region of interest" description="Disordered" evidence="14">
    <location>
        <begin position="96"/>
        <end position="126"/>
    </location>
</feature>
<comment type="subunit">
    <text evidence="13">Interacts with EME1.</text>
</comment>
<dbReference type="PANTHER" id="PTHR13451">
    <property type="entry name" value="CLASS II CROSSOVER JUNCTION ENDONUCLEASE MUS81"/>
    <property type="match status" value="1"/>
</dbReference>
<evidence type="ECO:0000256" key="2">
    <source>
        <dbReference type="ARBA" id="ARBA00004123"/>
    </source>
</evidence>
<dbReference type="InterPro" id="IPR011335">
    <property type="entry name" value="Restrct_endonuc-II-like"/>
</dbReference>
<dbReference type="InterPro" id="IPR047416">
    <property type="entry name" value="XPF_nuclease_Mus81"/>
</dbReference>
<comment type="similarity">
    <text evidence="3 13">Belongs to the XPF family.</text>
</comment>
<evidence type="ECO:0000256" key="1">
    <source>
        <dbReference type="ARBA" id="ARBA00001946"/>
    </source>
</evidence>
<comment type="function">
    <text evidence="13">Interacts with EME1 to form a DNA structure-specific endonuclease with substrate preference for branched DNA structures with a 5'-end at the branch nick. Typical substrates include 3'-flap structures, D-loops, replication forks and nicked Holliday junctions. May be required in mitosis for the processing of stalled or collapsed replication fork intermediates. May be required in meiosis for the repair of meiosis-specific double strand breaks subsequent to single-end invasion (SEI).</text>
</comment>
<dbReference type="Pfam" id="PF14716">
    <property type="entry name" value="HHH_8"/>
    <property type="match status" value="1"/>
</dbReference>
<feature type="compositionally biased region" description="Polar residues" evidence="14">
    <location>
        <begin position="115"/>
        <end position="125"/>
    </location>
</feature>
<dbReference type="InterPro" id="IPR033309">
    <property type="entry name" value="Mus81"/>
</dbReference>
<dbReference type="EC" id="3.1.22.-" evidence="13"/>
<evidence type="ECO:0000256" key="6">
    <source>
        <dbReference type="ARBA" id="ARBA00022759"/>
    </source>
</evidence>
<protein>
    <recommendedName>
        <fullName evidence="13">Crossover junction endonuclease MUS81</fullName>
        <ecNumber evidence="13">3.1.22.-</ecNumber>
    </recommendedName>
</protein>
<keyword evidence="11 13" id="KW-0234">DNA repair</keyword>
<dbReference type="InterPro" id="IPR042530">
    <property type="entry name" value="EME1/EME2_C"/>
</dbReference>
<keyword evidence="8 13" id="KW-0378">Hydrolase</keyword>
<evidence type="ECO:0000256" key="7">
    <source>
        <dbReference type="ARBA" id="ARBA00022763"/>
    </source>
</evidence>
<dbReference type="Gene3D" id="3.40.50.10130">
    <property type="match status" value="1"/>
</dbReference>
<dbReference type="Gene3D" id="1.10.10.10">
    <property type="entry name" value="Winged helix-like DNA-binding domain superfamily/Winged helix DNA-binding domain"/>
    <property type="match status" value="1"/>
</dbReference>
<sequence length="646" mass="71587">MATTSRAKKRIRVTRKPKSCPNPLFEKWLIELKEDAVRKESKLQYVYGKALKSLQKYPLVLESAKECKVLQHFGEGLCKIIDKKLADHIAHGGVLGNASESESSDEENPPKKQSKNGTSEKNTNIRAKEYIPTRRSGAYALLMALFKHPSQDGYLKKKELQDLAQPYADVSFAQTDIVNAQYYNAWSAMSTLINKELVVKTGNPAKYQLTESGKNLARRLDQAESDLHSSASVITSAAFGSGTKSPAKSAPTIKAVTKGVAKVPTVKKAIHNTNQQTTSTSRSHQESHPTSSGLLQPNDLIFLDDDEFDRYPQDNLMLNLHGRNAPSKSIVKPSIRPEEDVIAVEVSEPEPQPYIDVRDRITLKAGEYDIVLCVDVAEVSGSSGSGNNQKESAAKSFQNCGVSYDVRKLSIGDYLWICKPKASSGVGSDRELVLPYVVERKRMDDVVASIKDGRFKEQKFRLKHSGLVRPIYLIEEFGNRQNLGLPEASVLQAIANTLIIEKFQLHWTQKSDESVGFLVQMTKQLAELYRGKSVTSRSCQQRVGHNWQTSLVTFKEIYSNSTKSKPLSVTQMFAKQLMQLHALSGEKAEAIVKMYPSPNVLINVLKSAGSSAGTLLASLEYGKSKRKIGVSISSLLAKLYTEDRLD</sequence>
<dbReference type="AlphaFoldDB" id="A0A4Y7M566"/>
<dbReference type="GO" id="GO:0000712">
    <property type="term" value="P:resolution of meiotic recombination intermediates"/>
    <property type="evidence" value="ECO:0007669"/>
    <property type="project" value="TreeGrafter"/>
</dbReference>
<evidence type="ECO:0000256" key="8">
    <source>
        <dbReference type="ARBA" id="ARBA00022801"/>
    </source>
</evidence>
<dbReference type="GO" id="GO:0046872">
    <property type="term" value="F:metal ion binding"/>
    <property type="evidence" value="ECO:0007669"/>
    <property type="project" value="UniProtKB-UniRule"/>
</dbReference>
<reference evidence="16" key="1">
    <citation type="submission" date="2018-08" db="EMBL/GenBank/DDBJ databases">
        <authorList>
            <person name="Cornetti L."/>
        </authorList>
    </citation>
    <scope>NUCLEOTIDE SEQUENCE</scope>
    <source>
        <strain evidence="16">FI-G-95-1_INB4-1</strain>
    </source>
</reference>
<organism evidence="16">
    <name type="scientific">Daphnia longispina</name>
    <dbReference type="NCBI Taxonomy" id="42846"/>
    <lineage>
        <taxon>Eukaryota</taxon>
        <taxon>Metazoa</taxon>
        <taxon>Ecdysozoa</taxon>
        <taxon>Arthropoda</taxon>
        <taxon>Crustacea</taxon>
        <taxon>Branchiopoda</taxon>
        <taxon>Diplostraca</taxon>
        <taxon>Cladocera</taxon>
        <taxon>Anomopoda</taxon>
        <taxon>Daphniidae</taxon>
        <taxon>Daphnia</taxon>
    </lineage>
</organism>
<dbReference type="EMBL" id="LR006772">
    <property type="protein sequence ID" value="SVE76391.1"/>
    <property type="molecule type" value="mRNA"/>
</dbReference>
<dbReference type="GO" id="GO:0005634">
    <property type="term" value="C:nucleus"/>
    <property type="evidence" value="ECO:0007669"/>
    <property type="project" value="UniProtKB-SubCell"/>
</dbReference>
<evidence type="ECO:0000256" key="3">
    <source>
        <dbReference type="ARBA" id="ARBA00010015"/>
    </source>
</evidence>
<keyword evidence="6 13" id="KW-0255">Endonuclease</keyword>
<feature type="region of interest" description="Disordered" evidence="14">
    <location>
        <begin position="267"/>
        <end position="297"/>
    </location>
</feature>
<dbReference type="GO" id="GO:0031573">
    <property type="term" value="P:mitotic intra-S DNA damage checkpoint signaling"/>
    <property type="evidence" value="ECO:0007669"/>
    <property type="project" value="TreeGrafter"/>
</dbReference>
<proteinExistence type="evidence at transcript level"/>
<dbReference type="GO" id="GO:0048257">
    <property type="term" value="F:3'-flap endonuclease activity"/>
    <property type="evidence" value="ECO:0007669"/>
    <property type="project" value="TreeGrafter"/>
</dbReference>
<evidence type="ECO:0000256" key="12">
    <source>
        <dbReference type="ARBA" id="ARBA00023242"/>
    </source>
</evidence>
<gene>
    <name evidence="16" type="primary">EOG090X06E6</name>
</gene>
<evidence type="ECO:0000256" key="11">
    <source>
        <dbReference type="ARBA" id="ARBA00023204"/>
    </source>
</evidence>
<dbReference type="Gene3D" id="1.10.150.670">
    <property type="entry name" value="Crossover junction endonuclease EME1, DNA-binding domain"/>
    <property type="match status" value="1"/>
</dbReference>
<dbReference type="PANTHER" id="PTHR13451:SF0">
    <property type="entry name" value="CROSSOVER JUNCTION ENDONUCLEASE MUS81"/>
    <property type="match status" value="1"/>
</dbReference>
<dbReference type="CDD" id="cd21036">
    <property type="entry name" value="WH_MUS81"/>
    <property type="match status" value="1"/>
</dbReference>
<keyword evidence="5 13" id="KW-0479">Metal-binding</keyword>
<dbReference type="InterPro" id="IPR006166">
    <property type="entry name" value="ERCC4_domain"/>
</dbReference>
<keyword evidence="7 13" id="KW-0227">DNA damage</keyword>
<dbReference type="SMART" id="SM00891">
    <property type="entry name" value="ERCC4"/>
    <property type="match status" value="1"/>
</dbReference>
<dbReference type="SUPFAM" id="SSF47802">
    <property type="entry name" value="DNA polymerase beta, N-terminal domain-like"/>
    <property type="match status" value="1"/>
</dbReference>
<comment type="cofactor">
    <cofactor evidence="1 13">
        <name>Mg(2+)</name>
        <dbReference type="ChEBI" id="CHEBI:18420"/>
    </cofactor>
</comment>